<evidence type="ECO:0000256" key="13">
    <source>
        <dbReference type="ARBA" id="ARBA00047709"/>
    </source>
</evidence>
<keyword evidence="5" id="KW-1003">Cell membrane</keyword>
<feature type="transmembrane region" description="Helical" evidence="15">
    <location>
        <begin position="379"/>
        <end position="396"/>
    </location>
</feature>
<dbReference type="Pfam" id="PF00535">
    <property type="entry name" value="Glycos_transf_2"/>
    <property type="match status" value="1"/>
</dbReference>
<feature type="transmembrane region" description="Helical" evidence="15">
    <location>
        <begin position="408"/>
        <end position="429"/>
    </location>
</feature>
<dbReference type="GO" id="GO:0050501">
    <property type="term" value="F:hyaluronan synthase activity"/>
    <property type="evidence" value="ECO:0007669"/>
    <property type="project" value="UniProtKB-EC"/>
</dbReference>
<evidence type="ECO:0000256" key="2">
    <source>
        <dbReference type="ARBA" id="ARBA00004698"/>
    </source>
</evidence>
<accession>A0A562IA68</accession>
<evidence type="ECO:0000256" key="14">
    <source>
        <dbReference type="ARBA" id="ARBA00048168"/>
    </source>
</evidence>
<evidence type="ECO:0000256" key="10">
    <source>
        <dbReference type="ARBA" id="ARBA00040508"/>
    </source>
</evidence>
<keyword evidence="15" id="KW-0812">Transmembrane</keyword>
<dbReference type="SUPFAM" id="SSF53448">
    <property type="entry name" value="Nucleotide-diphospho-sugar transferases"/>
    <property type="match status" value="1"/>
</dbReference>
<keyword evidence="6" id="KW-0328">Glycosyltransferase</keyword>
<dbReference type="AlphaFoldDB" id="A0A562IA68"/>
<dbReference type="EC" id="2.4.1.212" evidence="4"/>
<evidence type="ECO:0000256" key="7">
    <source>
        <dbReference type="ARBA" id="ARBA00022679"/>
    </source>
</evidence>
<keyword evidence="8 15" id="KW-0472">Membrane</keyword>
<organism evidence="17 18">
    <name type="scientific">Micromonospora olivasterospora</name>
    <dbReference type="NCBI Taxonomy" id="1880"/>
    <lineage>
        <taxon>Bacteria</taxon>
        <taxon>Bacillati</taxon>
        <taxon>Actinomycetota</taxon>
        <taxon>Actinomycetes</taxon>
        <taxon>Micromonosporales</taxon>
        <taxon>Micromonosporaceae</taxon>
        <taxon>Micromonospora</taxon>
    </lineage>
</organism>
<comment type="catalytic activity">
    <reaction evidence="13">
        <text>[hyaluronan](n) + UDP-N-acetyl-alpha-D-glucosamine = N-acetyl-beta-D-glucosaminyl-(1-&gt;4)-[hyaluronan](n) + UDP + H(+)</text>
        <dbReference type="Rhea" id="RHEA:20465"/>
        <dbReference type="Rhea" id="RHEA-COMP:12583"/>
        <dbReference type="Rhea" id="RHEA-COMP:12585"/>
        <dbReference type="ChEBI" id="CHEBI:15378"/>
        <dbReference type="ChEBI" id="CHEBI:57705"/>
        <dbReference type="ChEBI" id="CHEBI:58223"/>
        <dbReference type="ChEBI" id="CHEBI:132153"/>
        <dbReference type="ChEBI" id="CHEBI:132154"/>
        <dbReference type="EC" id="2.4.1.212"/>
    </reaction>
</comment>
<dbReference type="GO" id="GO:0085029">
    <property type="term" value="P:extracellular matrix assembly"/>
    <property type="evidence" value="ECO:0007669"/>
    <property type="project" value="TreeGrafter"/>
</dbReference>
<gene>
    <name evidence="17" type="ORF">JD77_02668</name>
</gene>
<comment type="function">
    <text evidence="9">Glycosaminoglycan synthesis. The hyaluronic acid capsule is involved in the pathogenicity of group A Streptococci; it may be the major virulence determinant.</text>
</comment>
<protein>
    <recommendedName>
        <fullName evidence="10">Hyaluronan synthase</fullName>
        <ecNumber evidence="4">2.4.1.212</ecNumber>
    </recommendedName>
    <alternativeName>
        <fullName evidence="12">Hyaluronate synthase</fullName>
    </alternativeName>
    <alternativeName>
        <fullName evidence="11">Hyaluronic acid synthase</fullName>
    </alternativeName>
</protein>
<comment type="pathway">
    <text evidence="2">Glycan biosynthesis; hyaluronan biosynthesis.</text>
</comment>
<evidence type="ECO:0000256" key="5">
    <source>
        <dbReference type="ARBA" id="ARBA00022475"/>
    </source>
</evidence>
<feature type="transmembrane region" description="Helical" evidence="15">
    <location>
        <begin position="41"/>
        <end position="63"/>
    </location>
</feature>
<dbReference type="GO" id="GO:0030213">
    <property type="term" value="P:hyaluronan biosynthetic process"/>
    <property type="evidence" value="ECO:0007669"/>
    <property type="project" value="TreeGrafter"/>
</dbReference>
<dbReference type="OrthoDB" id="9763050at2"/>
<feature type="transmembrane region" description="Helical" evidence="15">
    <location>
        <begin position="350"/>
        <end position="373"/>
    </location>
</feature>
<reference evidence="17 18" key="1">
    <citation type="submission" date="2019-07" db="EMBL/GenBank/DDBJ databases">
        <title>R&amp;d 2014.</title>
        <authorList>
            <person name="Klenk H.-P."/>
        </authorList>
    </citation>
    <scope>NUCLEOTIDE SEQUENCE [LARGE SCALE GENOMIC DNA]</scope>
    <source>
        <strain evidence="17 18">DSM 43868</strain>
    </source>
</reference>
<feature type="domain" description="Glycosyltransferase 2-like" evidence="16">
    <location>
        <begin position="85"/>
        <end position="263"/>
    </location>
</feature>
<comment type="caution">
    <text evidence="17">The sequence shown here is derived from an EMBL/GenBank/DDBJ whole genome shotgun (WGS) entry which is preliminary data.</text>
</comment>
<dbReference type="PANTHER" id="PTHR22913:SF12">
    <property type="entry name" value="MANNURONAN SYNTHASE"/>
    <property type="match status" value="1"/>
</dbReference>
<evidence type="ECO:0000313" key="18">
    <source>
        <dbReference type="Proteomes" id="UP000319825"/>
    </source>
</evidence>
<evidence type="ECO:0000256" key="8">
    <source>
        <dbReference type="ARBA" id="ARBA00023136"/>
    </source>
</evidence>
<evidence type="ECO:0000256" key="1">
    <source>
        <dbReference type="ARBA" id="ARBA00004236"/>
    </source>
</evidence>
<keyword evidence="7" id="KW-0808">Transferase</keyword>
<evidence type="ECO:0000256" key="6">
    <source>
        <dbReference type="ARBA" id="ARBA00022676"/>
    </source>
</evidence>
<dbReference type="PANTHER" id="PTHR22913">
    <property type="entry name" value="HYALURONAN SYNTHASE"/>
    <property type="match status" value="1"/>
</dbReference>
<evidence type="ECO:0000256" key="9">
    <source>
        <dbReference type="ARBA" id="ARBA00037408"/>
    </source>
</evidence>
<comment type="subcellular location">
    <subcellularLocation>
        <location evidence="1">Cell membrane</location>
    </subcellularLocation>
</comment>
<evidence type="ECO:0000256" key="4">
    <source>
        <dbReference type="ARBA" id="ARBA00012207"/>
    </source>
</evidence>
<evidence type="ECO:0000256" key="11">
    <source>
        <dbReference type="ARBA" id="ARBA00042148"/>
    </source>
</evidence>
<dbReference type="Proteomes" id="UP000319825">
    <property type="component" value="Unassembled WGS sequence"/>
</dbReference>
<evidence type="ECO:0000256" key="15">
    <source>
        <dbReference type="SAM" id="Phobius"/>
    </source>
</evidence>
<dbReference type="GO" id="GO:0005886">
    <property type="term" value="C:plasma membrane"/>
    <property type="evidence" value="ECO:0007669"/>
    <property type="project" value="UniProtKB-SubCell"/>
</dbReference>
<dbReference type="EMBL" id="VLKE01000001">
    <property type="protein sequence ID" value="TWH67688.1"/>
    <property type="molecule type" value="Genomic_DNA"/>
</dbReference>
<dbReference type="Gene3D" id="3.90.550.10">
    <property type="entry name" value="Spore Coat Polysaccharide Biosynthesis Protein SpsA, Chain A"/>
    <property type="match status" value="1"/>
</dbReference>
<sequence>MTARIVRGRHLFVAAVVLAAAAAWMGHHVLAALGTLEGGGSGLTLAYAVMFLFLVIQFGAAYLERPAKVTDRVQKQLDQLCVVALVPAYNEDAKALQECLMSMIFQTRKPDTIYVVDDGSKHTDGYRKVQRWFLEVAPMHGIRPVWHIQSNAGKRHAQAKAVMDTPEADVYWTVDSDTVSDPSALAELLKPFGNPEVQSVAGIVMAANVRVKQDWGKHRTNFLTRFTDLWFVAGQLTDRSSLSVLGSVWVNSGPIAAYRADLIRNNLHSYLAETFFGRPVPFSDDSMLTLFAMLRGRTVQQPTAFAYSLMPDRIGHFNRMFLRWMRGSFIRSWWRVRYLPIRSFAWWAHILRWTQSVAATVLFVAVMLVSPVIDFRIEALPWMLGVPIVVGYAQTLRYMTIRRSDQPLLYQWGTWALSPVAVFFALVWLRAIRWYGVATCWKTGSWGTRQTVEVAMN</sequence>
<dbReference type="InterPro" id="IPR001173">
    <property type="entry name" value="Glyco_trans_2-like"/>
</dbReference>
<keyword evidence="18" id="KW-1185">Reference proteome</keyword>
<dbReference type="InterPro" id="IPR029044">
    <property type="entry name" value="Nucleotide-diphossugar_trans"/>
</dbReference>
<keyword evidence="15" id="KW-1133">Transmembrane helix</keyword>
<comment type="catalytic activity">
    <reaction evidence="14">
        <text>N-acetyl-beta-D-glucosaminyl-(1-&gt;4)-[hyaluronan](n) + UDP-alpha-D-glucuronate = [hyaluronan](n+1) + UDP + H(+)</text>
        <dbReference type="Rhea" id="RHEA:12528"/>
        <dbReference type="Rhea" id="RHEA-COMP:12585"/>
        <dbReference type="Rhea" id="RHEA-COMP:12587"/>
        <dbReference type="ChEBI" id="CHEBI:15378"/>
        <dbReference type="ChEBI" id="CHEBI:58052"/>
        <dbReference type="ChEBI" id="CHEBI:58223"/>
        <dbReference type="ChEBI" id="CHEBI:132153"/>
        <dbReference type="ChEBI" id="CHEBI:132154"/>
        <dbReference type="EC" id="2.4.1.212"/>
    </reaction>
</comment>
<proteinExistence type="inferred from homology"/>
<comment type="similarity">
    <text evidence="3">Belongs to the NodC/HAS family.</text>
</comment>
<evidence type="ECO:0000259" key="16">
    <source>
        <dbReference type="Pfam" id="PF00535"/>
    </source>
</evidence>
<evidence type="ECO:0000256" key="12">
    <source>
        <dbReference type="ARBA" id="ARBA00043237"/>
    </source>
</evidence>
<name>A0A562IA68_MICOL</name>
<dbReference type="RefSeq" id="WP_145774655.1">
    <property type="nucleotide sequence ID" value="NZ_BAAATQ010000024.1"/>
</dbReference>
<evidence type="ECO:0000313" key="17">
    <source>
        <dbReference type="EMBL" id="TWH67688.1"/>
    </source>
</evidence>
<evidence type="ECO:0000256" key="3">
    <source>
        <dbReference type="ARBA" id="ARBA00006782"/>
    </source>
</evidence>